<dbReference type="GO" id="GO:0048791">
    <property type="term" value="P:calcium ion-regulated exocytosis of neurotransmitter"/>
    <property type="evidence" value="ECO:0007669"/>
    <property type="project" value="TreeGrafter"/>
</dbReference>
<dbReference type="InterPro" id="IPR000008">
    <property type="entry name" value="C2_dom"/>
</dbReference>
<dbReference type="GO" id="GO:0005509">
    <property type="term" value="F:calcium ion binding"/>
    <property type="evidence" value="ECO:0007669"/>
    <property type="project" value="TreeGrafter"/>
</dbReference>
<dbReference type="GO" id="GO:0000149">
    <property type="term" value="F:SNARE binding"/>
    <property type="evidence" value="ECO:0007669"/>
    <property type="project" value="TreeGrafter"/>
</dbReference>
<proteinExistence type="predicted"/>
<dbReference type="GO" id="GO:0030276">
    <property type="term" value="F:clathrin binding"/>
    <property type="evidence" value="ECO:0007669"/>
    <property type="project" value="TreeGrafter"/>
</dbReference>
<accession>A0AAD9NRG8</accession>
<comment type="caution">
    <text evidence="2">The sequence shown here is derived from an EMBL/GenBank/DDBJ whole genome shotgun (WGS) entry which is preliminary data.</text>
</comment>
<dbReference type="GO" id="GO:0048488">
    <property type="term" value="P:synaptic vesicle endocytosis"/>
    <property type="evidence" value="ECO:0007669"/>
    <property type="project" value="TreeGrafter"/>
</dbReference>
<keyword evidence="3" id="KW-1185">Reference proteome</keyword>
<protein>
    <recommendedName>
        <fullName evidence="1">C2 domain-containing protein</fullName>
    </recommendedName>
</protein>
<gene>
    <name evidence="2" type="ORF">NP493_457g01048</name>
</gene>
<dbReference type="GO" id="GO:0005544">
    <property type="term" value="F:calcium-dependent phospholipid binding"/>
    <property type="evidence" value="ECO:0007669"/>
    <property type="project" value="TreeGrafter"/>
</dbReference>
<dbReference type="PROSITE" id="PS50004">
    <property type="entry name" value="C2"/>
    <property type="match status" value="2"/>
</dbReference>
<reference evidence="2" key="1">
    <citation type="journal article" date="2023" name="Mol. Biol. Evol.">
        <title>Third-Generation Sequencing Reveals the Adaptive Role of the Epigenome in Three Deep-Sea Polychaetes.</title>
        <authorList>
            <person name="Perez M."/>
            <person name="Aroh O."/>
            <person name="Sun Y."/>
            <person name="Lan Y."/>
            <person name="Juniper S.K."/>
            <person name="Young C.R."/>
            <person name="Angers B."/>
            <person name="Qian P.Y."/>
        </authorList>
    </citation>
    <scope>NUCLEOTIDE SEQUENCE</scope>
    <source>
        <strain evidence="2">R07B-5</strain>
    </source>
</reference>
<feature type="domain" description="C2" evidence="1">
    <location>
        <begin position="39"/>
        <end position="158"/>
    </location>
</feature>
<dbReference type="SMART" id="SM00239">
    <property type="entry name" value="C2"/>
    <property type="match status" value="2"/>
</dbReference>
<dbReference type="PANTHER" id="PTHR10024">
    <property type="entry name" value="SYNAPTOTAGMIN"/>
    <property type="match status" value="1"/>
</dbReference>
<dbReference type="InterPro" id="IPR035892">
    <property type="entry name" value="C2_domain_sf"/>
</dbReference>
<evidence type="ECO:0000313" key="3">
    <source>
        <dbReference type="Proteomes" id="UP001209878"/>
    </source>
</evidence>
<feature type="domain" description="C2" evidence="1">
    <location>
        <begin position="169"/>
        <end position="302"/>
    </location>
</feature>
<dbReference type="GO" id="GO:0005886">
    <property type="term" value="C:plasma membrane"/>
    <property type="evidence" value="ECO:0007669"/>
    <property type="project" value="TreeGrafter"/>
</dbReference>
<organism evidence="2 3">
    <name type="scientific">Ridgeia piscesae</name>
    <name type="common">Tubeworm</name>
    <dbReference type="NCBI Taxonomy" id="27915"/>
    <lineage>
        <taxon>Eukaryota</taxon>
        <taxon>Metazoa</taxon>
        <taxon>Spiralia</taxon>
        <taxon>Lophotrochozoa</taxon>
        <taxon>Annelida</taxon>
        <taxon>Polychaeta</taxon>
        <taxon>Sedentaria</taxon>
        <taxon>Canalipalpata</taxon>
        <taxon>Sabellida</taxon>
        <taxon>Siboglinidae</taxon>
        <taxon>Ridgeia</taxon>
    </lineage>
</organism>
<dbReference type="GO" id="GO:0098793">
    <property type="term" value="C:presynapse"/>
    <property type="evidence" value="ECO:0007669"/>
    <property type="project" value="GOC"/>
</dbReference>
<dbReference type="Pfam" id="PF00168">
    <property type="entry name" value="C2"/>
    <property type="match status" value="2"/>
</dbReference>
<dbReference type="GO" id="GO:0001786">
    <property type="term" value="F:phosphatidylserine binding"/>
    <property type="evidence" value="ECO:0007669"/>
    <property type="project" value="TreeGrafter"/>
</dbReference>
<dbReference type="SUPFAM" id="SSF49562">
    <property type="entry name" value="C2 domain (Calcium/lipid-binding domain, CaLB)"/>
    <property type="match status" value="2"/>
</dbReference>
<dbReference type="PANTHER" id="PTHR10024:SF252">
    <property type="entry name" value="SYNAPTOTAGMIN-12"/>
    <property type="match status" value="1"/>
</dbReference>
<dbReference type="EMBL" id="JAODUO010000459">
    <property type="protein sequence ID" value="KAK2180067.1"/>
    <property type="molecule type" value="Genomic_DNA"/>
</dbReference>
<dbReference type="Proteomes" id="UP001209878">
    <property type="component" value="Unassembled WGS sequence"/>
</dbReference>
<name>A0AAD9NRG8_RIDPI</name>
<evidence type="ECO:0000313" key="2">
    <source>
        <dbReference type="EMBL" id="KAK2180067.1"/>
    </source>
</evidence>
<dbReference type="Gene3D" id="2.60.40.150">
    <property type="entry name" value="C2 domain"/>
    <property type="match status" value="2"/>
</dbReference>
<dbReference type="FunFam" id="2.60.40.150:FF:000080">
    <property type="entry name" value="Putative synaptotagmin-12"/>
    <property type="match status" value="1"/>
</dbReference>
<dbReference type="GO" id="GO:0070382">
    <property type="term" value="C:exocytic vesicle"/>
    <property type="evidence" value="ECO:0007669"/>
    <property type="project" value="TreeGrafter"/>
</dbReference>
<sequence length="306" mass="34689">MCPSTVSDYEPAAGLQRAMSCDSVASDSSILDVEPDAPKIGQLEFGLEYDREVSEFIVSVIQARDLEANEVTGSLDSYVKVLLSPHRDGKVQTKVQRDTTNPIYHERFLFTVEPDELPLKTLLLQVYSSDKYARHKLLGEADLKVGDIEVRHPLRIWMNLRDMDERPSDYGNMMFSLSYLPTAERLTVVLVKVRNAKWTYGKEMGDCFVKVYLLQNGKKVIKKKTSTKRGEKNPIFNEAMIFSVPAPVLQTVQLRIRVMEQLPNGEVSSLGHVIVGSQLSGTELTHWNQMMSSLRKPVAMWHSLRK</sequence>
<dbReference type="AlphaFoldDB" id="A0AAD9NRG8"/>
<evidence type="ECO:0000259" key="1">
    <source>
        <dbReference type="PROSITE" id="PS50004"/>
    </source>
</evidence>